<keyword evidence="4" id="KW-1185">Reference proteome</keyword>
<reference evidence="3 4" key="1">
    <citation type="submission" date="2022-06" db="EMBL/GenBank/DDBJ databases">
        <title>Mesorhizobium sp. strain RP14 Genome sequencing and assembly.</title>
        <authorList>
            <person name="Kim I."/>
        </authorList>
    </citation>
    <scope>NUCLEOTIDE SEQUENCE [LARGE SCALE GENOMIC DNA]</scope>
    <source>
        <strain evidence="4">RP14(2022)</strain>
    </source>
</reference>
<dbReference type="PANTHER" id="PTHR43798:SF31">
    <property type="entry name" value="AB HYDROLASE SUPERFAMILY PROTEIN YCLE"/>
    <property type="match status" value="1"/>
</dbReference>
<proteinExistence type="predicted"/>
<dbReference type="Gene3D" id="3.40.50.1820">
    <property type="entry name" value="alpha/beta hydrolase"/>
    <property type="match status" value="1"/>
</dbReference>
<organism evidence="3 4">
    <name type="scientific">Mesorhizobium liriopis</name>
    <dbReference type="NCBI Taxonomy" id="2953882"/>
    <lineage>
        <taxon>Bacteria</taxon>
        <taxon>Pseudomonadati</taxon>
        <taxon>Pseudomonadota</taxon>
        <taxon>Alphaproteobacteria</taxon>
        <taxon>Hyphomicrobiales</taxon>
        <taxon>Phyllobacteriaceae</taxon>
        <taxon>Mesorhizobium</taxon>
    </lineage>
</organism>
<dbReference type="InterPro" id="IPR029058">
    <property type="entry name" value="AB_hydrolase_fold"/>
</dbReference>
<dbReference type="Pfam" id="PF12697">
    <property type="entry name" value="Abhydrolase_6"/>
    <property type="match status" value="1"/>
</dbReference>
<evidence type="ECO:0000256" key="1">
    <source>
        <dbReference type="ARBA" id="ARBA00022801"/>
    </source>
</evidence>
<dbReference type="SUPFAM" id="SSF53474">
    <property type="entry name" value="alpha/beta-Hydrolases"/>
    <property type="match status" value="1"/>
</dbReference>
<dbReference type="Proteomes" id="UP001205906">
    <property type="component" value="Unassembled WGS sequence"/>
</dbReference>
<evidence type="ECO:0000259" key="2">
    <source>
        <dbReference type="Pfam" id="PF12697"/>
    </source>
</evidence>
<evidence type="ECO:0000313" key="4">
    <source>
        <dbReference type="Proteomes" id="UP001205906"/>
    </source>
</evidence>
<name>A0ABT1C336_9HYPH</name>
<dbReference type="InterPro" id="IPR050266">
    <property type="entry name" value="AB_hydrolase_sf"/>
</dbReference>
<gene>
    <name evidence="3" type="ORF">NGM99_05395</name>
</gene>
<dbReference type="RefSeq" id="WP_252816766.1">
    <property type="nucleotide sequence ID" value="NZ_JAMXQS010000002.1"/>
</dbReference>
<dbReference type="GO" id="GO:0016787">
    <property type="term" value="F:hydrolase activity"/>
    <property type="evidence" value="ECO:0007669"/>
    <property type="project" value="UniProtKB-KW"/>
</dbReference>
<comment type="caution">
    <text evidence="3">The sequence shown here is derived from an EMBL/GenBank/DDBJ whole genome shotgun (WGS) entry which is preliminary data.</text>
</comment>
<evidence type="ECO:0000313" key="3">
    <source>
        <dbReference type="EMBL" id="MCO6049224.1"/>
    </source>
</evidence>
<dbReference type="EMBL" id="JAMXQS010000002">
    <property type="protein sequence ID" value="MCO6049224.1"/>
    <property type="molecule type" value="Genomic_DNA"/>
</dbReference>
<feature type="domain" description="AB hydrolase-1" evidence="2">
    <location>
        <begin position="25"/>
        <end position="254"/>
    </location>
</feature>
<dbReference type="PANTHER" id="PTHR43798">
    <property type="entry name" value="MONOACYLGLYCEROL LIPASE"/>
    <property type="match status" value="1"/>
</dbReference>
<protein>
    <submittedName>
        <fullName evidence="3">Alpha/beta fold hydrolase</fullName>
    </submittedName>
</protein>
<sequence>MLATLQRSKTRRGASYREVGQGEPLVLIHGVGMRLEAWEPQMASLSETHRVIAVDMPGHGGSVALDRGSLLPEFVGWLGGVLDDLELDAVNVAGHSMGALIAGGAAASFGSRVSRVALLNGVYRRSPEARAAVSARAREIAEGGQVDFDGPLRRWFSEGAENETAYRLTRSWLSNVDPFGYATAYAAFAQGDETYADAWGRVDCPALFVTGDGDPNSTPAMAAAMAKAAPKGECAIIEGHRHMVNLTAPEQVNRLLAHWLRR</sequence>
<dbReference type="PRINTS" id="PR00111">
    <property type="entry name" value="ABHYDROLASE"/>
</dbReference>
<keyword evidence="1 3" id="KW-0378">Hydrolase</keyword>
<accession>A0ABT1C336</accession>
<dbReference type="InterPro" id="IPR000073">
    <property type="entry name" value="AB_hydrolase_1"/>
</dbReference>